<keyword evidence="5" id="KW-1185">Reference proteome</keyword>
<evidence type="ECO:0000259" key="3">
    <source>
        <dbReference type="PROSITE" id="PS50103"/>
    </source>
</evidence>
<dbReference type="GeneID" id="14693893"/>
<dbReference type="PROSITE" id="PS50103">
    <property type="entry name" value="ZF_C3H1"/>
    <property type="match status" value="1"/>
</dbReference>
<evidence type="ECO:0000313" key="4">
    <source>
        <dbReference type="EMBL" id="GAB67524.1"/>
    </source>
</evidence>
<dbReference type="GO" id="GO:0008270">
    <property type="term" value="F:zinc ion binding"/>
    <property type="evidence" value="ECO:0007669"/>
    <property type="project" value="UniProtKB-KW"/>
</dbReference>
<feature type="region of interest" description="Disordered" evidence="2">
    <location>
        <begin position="341"/>
        <end position="368"/>
    </location>
</feature>
<organism evidence="4 5">
    <name type="scientific">Plasmodium cynomolgi (strain B)</name>
    <dbReference type="NCBI Taxonomy" id="1120755"/>
    <lineage>
        <taxon>Eukaryota</taxon>
        <taxon>Sar</taxon>
        <taxon>Alveolata</taxon>
        <taxon>Apicomplexa</taxon>
        <taxon>Aconoidasida</taxon>
        <taxon>Haemosporida</taxon>
        <taxon>Plasmodiidae</taxon>
        <taxon>Plasmodium</taxon>
        <taxon>Plasmodium (Plasmodium)</taxon>
    </lineage>
</organism>
<dbReference type="OMA" id="MPHFNYG"/>
<reference evidence="4 5" key="1">
    <citation type="journal article" date="2012" name="Nat. Genet.">
        <title>Plasmodium cynomolgi genome sequences provide insight into Plasmodium vivax and the monkey malaria clade.</title>
        <authorList>
            <person name="Tachibana S."/>
            <person name="Sullivan S.A."/>
            <person name="Kawai S."/>
            <person name="Nakamura S."/>
            <person name="Kim H.R."/>
            <person name="Goto N."/>
            <person name="Arisue N."/>
            <person name="Palacpac N.M.Q."/>
            <person name="Honma H."/>
            <person name="Yagi M."/>
            <person name="Tougan T."/>
            <person name="Katakai Y."/>
            <person name="Kaneko O."/>
            <person name="Mita T."/>
            <person name="Kita K."/>
            <person name="Yasutomi Y."/>
            <person name="Sutton P.L."/>
            <person name="Shakhbatyan R."/>
            <person name="Horii T."/>
            <person name="Yasunaga T."/>
            <person name="Barnwell J.W."/>
            <person name="Escalante A.A."/>
            <person name="Carlton J.M."/>
            <person name="Tanabe K."/>
        </authorList>
    </citation>
    <scope>NUCLEOTIDE SEQUENCE [LARGE SCALE GENOMIC DNA]</scope>
    <source>
        <strain evidence="4 5">B</strain>
    </source>
</reference>
<dbReference type="KEGG" id="pcy:PCYB_115440"/>
<sequence length="1303" mass="142633">MSVGVPVTKSFNKLKKYPYEINKFDRRETSEYFYLPVDCPRMKKCDDAYCPLAHTKLEKIFHPIVYKTQACQMAKDGACDYFQKCAFYHDSNDKNEAHLNWTIWEKKWNKWRNNIDSILTQHNKNDKEIRRKVESILKIRMPHFNYSSNKSGLFLNKNASFYSTWSNSGQGGGQGSGLGGSLGGSLGSGQGSGLGGSLSSSNKMSSLSTGLGSGLNNLLCSSISASITHCPTTIFNSPWNSKTMNSAKKSVKNSNDNKSGNNNNGSSMWINELSDLGTLNYDKTTNMNTSLMNKNNMYYDETLSYNSNTTECGLNFDMLDNNAYKVVEFCFTDYENNRTKGGWRDNSDVAQEGESKGQSNVGTGSGTVGDVVDVVDGTVSGGIAGEGSCVAQDSNPFQELNYKACEYFPSVAEMGNGEDVSNQQDGMNANLCKKTHTNVENFKDELITEMNSSPDGNFDLIGSKYFSNNSNNTSIFENYANLSMIFDANDNNNKTSSFANISNCNTFDHLSFDDTGRSRAKNCFYTNEHVEEGQGSKVDVELADVGGVIRFVDAGTSEVLSGVGTPVVGVVKEASETNGVNSERELKAEDGEKNGSVTLTGNTTKGQNKISKKNKNKKGGGANLANNNGSSNSSNAQNGGSNTRASTFSEVLCTGNTELKSELNEKRKNTKKENPISKNCNNEKDQDDKKNGSSKFLSAGERNDEDFSSVEQSCVEREKGKNAKGKNGEGQGAKKGSNTPSTNKSGNKNAKKGTTESGSNGGTPRNRKQIESDHRESDHREGTDEEKGQREQNSVKEVEIGIKEIEIGSHGNDHAFRDKASKNGNASEKSRSSAVNGRDVIVKGSSSCSGVNPISQAKVTCEEVSAVVCTSSRGAFDWANRNQDTESKKQNNEGTPFSSVGSVQNRGKPIDIHNATKSNHGVMRKSTTESTLNNDNHVEDKKQVEESCCQTINYASCTESGVPEKEASEYVISNKQLVQHKESMFYNYARGSMDSKLAGFETSGGRDGVGAVGEMGGILFGKKSNNSAFILKEGEDHSSMSLQGRSGGMGDGLGSIFNLSLNMGNPFNEGRGSPFSEGRSSPFSEGRGSPFSEGRGNPFREERGNPFSESNASNDTYSHFFIKEEAFHPLQNSQFEEVTKSKEYNSNEKEANEPMDYTNNLLNIFLSCNSINENFECTNEADNRFTDFKEDTNLFGHKEKEVTNGSEFFNSSSTNFNPFGNYSFLGPSCIQCKHYKNEIKNLMVQIKILREELFKCKQIIISSGLNGGNDNKVNPCNYNWTNTKSFADIYEKKNFVSSIEAND</sequence>
<feature type="domain" description="C3H1-type" evidence="3">
    <location>
        <begin position="66"/>
        <end position="92"/>
    </location>
</feature>
<proteinExistence type="predicted"/>
<feature type="compositionally biased region" description="Polar residues" evidence="2">
    <location>
        <begin position="737"/>
        <end position="748"/>
    </location>
</feature>
<feature type="compositionally biased region" description="Polar residues" evidence="2">
    <location>
        <begin position="595"/>
        <end position="604"/>
    </location>
</feature>
<feature type="compositionally biased region" description="Basic and acidic residues" evidence="2">
    <location>
        <begin position="768"/>
        <end position="821"/>
    </location>
</feature>
<evidence type="ECO:0000256" key="2">
    <source>
        <dbReference type="SAM" id="MobiDB-lite"/>
    </source>
</evidence>
<keyword evidence="1" id="KW-0862">Zinc</keyword>
<gene>
    <name evidence="4" type="ORF">PCYB_115440</name>
</gene>
<feature type="compositionally biased region" description="Basic and acidic residues" evidence="2">
    <location>
        <begin position="582"/>
        <end position="593"/>
    </location>
</feature>
<accession>K6UVI9</accession>
<feature type="compositionally biased region" description="Polar residues" evidence="2">
    <location>
        <begin position="892"/>
        <end position="905"/>
    </location>
</feature>
<feature type="zinc finger region" description="C3H1-type" evidence="1">
    <location>
        <begin position="66"/>
        <end position="92"/>
    </location>
</feature>
<feature type="region of interest" description="Disordered" evidence="2">
    <location>
        <begin position="659"/>
        <end position="837"/>
    </location>
</feature>
<evidence type="ECO:0000256" key="1">
    <source>
        <dbReference type="PROSITE-ProRule" id="PRU00723"/>
    </source>
</evidence>
<dbReference type="PhylomeDB" id="K6UVI9"/>
<protein>
    <recommendedName>
        <fullName evidence="3">C3H1-type domain-containing protein</fullName>
    </recommendedName>
</protein>
<dbReference type="Proteomes" id="UP000006319">
    <property type="component" value="Chromosome 11"/>
</dbReference>
<keyword evidence="1" id="KW-0863">Zinc-finger</keyword>
<dbReference type="VEuPathDB" id="PlasmoDB:PCYB_115440"/>
<feature type="region of interest" description="Disordered" evidence="2">
    <location>
        <begin position="880"/>
        <end position="934"/>
    </location>
</feature>
<dbReference type="OrthoDB" id="514276at2759"/>
<evidence type="ECO:0000313" key="5">
    <source>
        <dbReference type="Proteomes" id="UP000006319"/>
    </source>
</evidence>
<dbReference type="RefSeq" id="XP_004223471.1">
    <property type="nucleotide sequence ID" value="XM_004223423.1"/>
</dbReference>
<dbReference type="InterPro" id="IPR000571">
    <property type="entry name" value="Znf_CCCH"/>
</dbReference>
<feature type="compositionally biased region" description="Low complexity" evidence="2">
    <location>
        <begin position="623"/>
        <end position="642"/>
    </location>
</feature>
<feature type="region of interest" description="Disordered" evidence="2">
    <location>
        <begin position="245"/>
        <end position="267"/>
    </location>
</feature>
<feature type="region of interest" description="Disordered" evidence="2">
    <location>
        <begin position="1132"/>
        <end position="1153"/>
    </location>
</feature>
<dbReference type="EMBL" id="DF157103">
    <property type="protein sequence ID" value="GAB67524.1"/>
    <property type="molecule type" value="Genomic_DNA"/>
</dbReference>
<dbReference type="eggNOG" id="ENOG502S9ZH">
    <property type="taxonomic scope" value="Eukaryota"/>
</dbReference>
<name>K6UVI9_PLACD</name>
<feature type="compositionally biased region" description="Basic and acidic residues" evidence="2">
    <location>
        <begin position="1137"/>
        <end position="1152"/>
    </location>
</feature>
<keyword evidence="1" id="KW-0479">Metal-binding</keyword>
<feature type="compositionally biased region" description="Basic and acidic residues" evidence="2">
    <location>
        <begin position="659"/>
        <end position="691"/>
    </location>
</feature>
<feature type="region of interest" description="Disordered" evidence="2">
    <location>
        <begin position="578"/>
        <end position="644"/>
    </location>
</feature>
<feature type="region of interest" description="Disordered" evidence="2">
    <location>
        <begin position="1068"/>
        <end position="1111"/>
    </location>
</feature>
<feature type="compositionally biased region" description="Polar residues" evidence="2">
    <location>
        <begin position="822"/>
        <end position="835"/>
    </location>
</feature>